<evidence type="ECO:0000259" key="2">
    <source>
        <dbReference type="PROSITE" id="PS50921"/>
    </source>
</evidence>
<dbReference type="Proteomes" id="UP001183809">
    <property type="component" value="Unassembled WGS sequence"/>
</dbReference>
<feature type="compositionally biased region" description="Pro residues" evidence="1">
    <location>
        <begin position="154"/>
        <end position="168"/>
    </location>
</feature>
<dbReference type="SUPFAM" id="SSF52172">
    <property type="entry name" value="CheY-like"/>
    <property type="match status" value="1"/>
</dbReference>
<dbReference type="InterPro" id="IPR036388">
    <property type="entry name" value="WH-like_DNA-bd_sf"/>
</dbReference>
<evidence type="ECO:0000313" key="3">
    <source>
        <dbReference type="EMBL" id="MDT0464908.1"/>
    </source>
</evidence>
<evidence type="ECO:0000313" key="4">
    <source>
        <dbReference type="Proteomes" id="UP001183809"/>
    </source>
</evidence>
<comment type="caution">
    <text evidence="3">The sequence shown here is derived from an EMBL/GenBank/DDBJ whole genome shotgun (WGS) entry which is preliminary data.</text>
</comment>
<feature type="compositionally biased region" description="Low complexity" evidence="1">
    <location>
        <begin position="122"/>
        <end position="140"/>
    </location>
</feature>
<dbReference type="RefSeq" id="WP_311696363.1">
    <property type="nucleotide sequence ID" value="NZ_JAVREY010000019.1"/>
</dbReference>
<dbReference type="SMART" id="SM01012">
    <property type="entry name" value="ANTAR"/>
    <property type="match status" value="1"/>
</dbReference>
<proteinExistence type="predicted"/>
<keyword evidence="4" id="KW-1185">Reference proteome</keyword>
<organism evidence="3 4">
    <name type="scientific">Streptomyces gibsoniae</name>
    <dbReference type="NCBI Taxonomy" id="3075529"/>
    <lineage>
        <taxon>Bacteria</taxon>
        <taxon>Bacillati</taxon>
        <taxon>Actinomycetota</taxon>
        <taxon>Actinomycetes</taxon>
        <taxon>Kitasatosporales</taxon>
        <taxon>Streptomycetaceae</taxon>
        <taxon>Streptomyces</taxon>
    </lineage>
</organism>
<protein>
    <submittedName>
        <fullName evidence="3">ANTAR domain-containing protein</fullName>
    </submittedName>
</protein>
<gene>
    <name evidence="3" type="ORF">RM764_18160</name>
</gene>
<feature type="domain" description="ANTAR" evidence="2">
    <location>
        <begin position="24"/>
        <end position="85"/>
    </location>
</feature>
<dbReference type="Gene3D" id="1.10.10.10">
    <property type="entry name" value="Winged helix-like DNA-binding domain superfamily/Winged helix DNA-binding domain"/>
    <property type="match status" value="1"/>
</dbReference>
<dbReference type="InterPro" id="IPR005561">
    <property type="entry name" value="ANTAR"/>
</dbReference>
<dbReference type="Pfam" id="PF03861">
    <property type="entry name" value="ANTAR"/>
    <property type="match status" value="1"/>
</dbReference>
<name>A0ABU2TVC8_9ACTN</name>
<dbReference type="InterPro" id="IPR011006">
    <property type="entry name" value="CheY-like_superfamily"/>
</dbReference>
<dbReference type="EMBL" id="JAVREY010000019">
    <property type="protein sequence ID" value="MDT0464908.1"/>
    <property type="molecule type" value="Genomic_DNA"/>
</dbReference>
<evidence type="ECO:0000256" key="1">
    <source>
        <dbReference type="SAM" id="MobiDB-lite"/>
    </source>
</evidence>
<dbReference type="PROSITE" id="PS50921">
    <property type="entry name" value="ANTAR"/>
    <property type="match status" value="1"/>
</dbReference>
<reference evidence="4" key="1">
    <citation type="submission" date="2023-07" db="EMBL/GenBank/DDBJ databases">
        <title>30 novel species of actinomycetes from the DSMZ collection.</title>
        <authorList>
            <person name="Nouioui I."/>
        </authorList>
    </citation>
    <scope>NUCLEOTIDE SEQUENCE [LARGE SCALE GENOMIC DNA]</scope>
    <source>
        <strain evidence="4">DSM 41699</strain>
    </source>
</reference>
<feature type="region of interest" description="Disordered" evidence="1">
    <location>
        <begin position="112"/>
        <end position="168"/>
    </location>
</feature>
<accession>A0ABU2TVC8</accession>
<sequence>MAFFAISDRHPLRLLSAADLAMEHERLLEENAQLHQAVSSHARIDQAMGAVVAIGRIAPEEAWRVLRDVSQRTNIKLRVVAEAILRYAQDGVLPEPILMELDKALERYRICSHPTGNRSQPAGGRSHSAAARSHSTGTRSHPTQSADRGTAPTAPSPAGPSPRRPSGP</sequence>